<feature type="domain" description="Band 7" evidence="2">
    <location>
        <begin position="211"/>
        <end position="358"/>
    </location>
</feature>
<dbReference type="RefSeq" id="WP_189044066.1">
    <property type="nucleotide sequence ID" value="NZ_BMJQ01000003.1"/>
</dbReference>
<comment type="caution">
    <text evidence="3">The sequence shown here is derived from an EMBL/GenBank/DDBJ whole genome shotgun (WGS) entry which is preliminary data.</text>
</comment>
<proteinExistence type="predicted"/>
<dbReference type="Pfam" id="PF01145">
    <property type="entry name" value="Band_7"/>
    <property type="match status" value="1"/>
</dbReference>
<name>A0A8J2YRU8_9PROT</name>
<gene>
    <name evidence="3" type="ORF">GCM10011611_14520</name>
</gene>
<organism evidence="3 4">
    <name type="scientific">Aliidongia dinghuensis</name>
    <dbReference type="NCBI Taxonomy" id="1867774"/>
    <lineage>
        <taxon>Bacteria</taxon>
        <taxon>Pseudomonadati</taxon>
        <taxon>Pseudomonadota</taxon>
        <taxon>Alphaproteobacteria</taxon>
        <taxon>Rhodospirillales</taxon>
        <taxon>Dongiaceae</taxon>
        <taxon>Aliidongia</taxon>
    </lineage>
</organism>
<feature type="transmembrane region" description="Helical" evidence="1">
    <location>
        <begin position="61"/>
        <end position="81"/>
    </location>
</feature>
<evidence type="ECO:0000313" key="4">
    <source>
        <dbReference type="Proteomes" id="UP000646365"/>
    </source>
</evidence>
<reference evidence="3" key="2">
    <citation type="submission" date="2020-09" db="EMBL/GenBank/DDBJ databases">
        <authorList>
            <person name="Sun Q."/>
            <person name="Zhou Y."/>
        </authorList>
    </citation>
    <scope>NUCLEOTIDE SEQUENCE</scope>
    <source>
        <strain evidence="3">CGMCC 1.15725</strain>
    </source>
</reference>
<dbReference type="InterPro" id="IPR001107">
    <property type="entry name" value="Band_7"/>
</dbReference>
<accession>A0A8J2YRU8</accession>
<feature type="transmembrane region" description="Helical" evidence="1">
    <location>
        <begin position="97"/>
        <end position="115"/>
    </location>
</feature>
<sequence>MQTPTPLPLARLVITIVLVSIWGWFSFSLDTAATLETGKLAVSQFANTDSGFVSTTAGFRLFSWLGGLASLTLVVLLLWIWREPLGRLIAQGRDVRKFILVPALLLWSGHAFAYYDKNDYTEAYFILPNQSAFYIPDVGDNRDSQGKFGSADYLNANKVAAKRFNIPHQKLSGSGAWSDYYVPAGRLIIVDRTPYNREWVAAKDRGTSARNESIPCQSAEGLNVTVEIAIAASVTEENAAKYLYYFGVKPPVGDMSRPEVIFSSVYFGRSLAETMDSVGRGKVQSIVCQQISARGLDKVNQDAGAIIKAVETEASGFFSARGITIDYIGWAGTFTFDHDVQAAINDRYTAEKIAPVLATLQTKAVLDATGRWDGKLPTTVSGLWLMPSDLWNSFLTWIGTPAKK</sequence>
<dbReference type="EMBL" id="BMJQ01000003">
    <property type="protein sequence ID" value="GGF10068.1"/>
    <property type="molecule type" value="Genomic_DNA"/>
</dbReference>
<protein>
    <recommendedName>
        <fullName evidence="2">Band 7 domain-containing protein</fullName>
    </recommendedName>
</protein>
<feature type="transmembrane region" description="Helical" evidence="1">
    <location>
        <begin position="7"/>
        <end position="25"/>
    </location>
</feature>
<reference evidence="3" key="1">
    <citation type="journal article" date="2014" name="Int. J. Syst. Evol. Microbiol.">
        <title>Complete genome sequence of Corynebacterium casei LMG S-19264T (=DSM 44701T), isolated from a smear-ripened cheese.</title>
        <authorList>
            <consortium name="US DOE Joint Genome Institute (JGI-PGF)"/>
            <person name="Walter F."/>
            <person name="Albersmeier A."/>
            <person name="Kalinowski J."/>
            <person name="Ruckert C."/>
        </authorList>
    </citation>
    <scope>NUCLEOTIDE SEQUENCE</scope>
    <source>
        <strain evidence="3">CGMCC 1.15725</strain>
    </source>
</reference>
<evidence type="ECO:0000259" key="2">
    <source>
        <dbReference type="Pfam" id="PF01145"/>
    </source>
</evidence>
<keyword evidence="1" id="KW-1133">Transmembrane helix</keyword>
<keyword evidence="1" id="KW-0472">Membrane</keyword>
<evidence type="ECO:0000256" key="1">
    <source>
        <dbReference type="SAM" id="Phobius"/>
    </source>
</evidence>
<dbReference type="AlphaFoldDB" id="A0A8J2YRU8"/>
<keyword evidence="1" id="KW-0812">Transmembrane</keyword>
<keyword evidence="4" id="KW-1185">Reference proteome</keyword>
<evidence type="ECO:0000313" key="3">
    <source>
        <dbReference type="EMBL" id="GGF10068.1"/>
    </source>
</evidence>
<dbReference type="Proteomes" id="UP000646365">
    <property type="component" value="Unassembled WGS sequence"/>
</dbReference>